<reference evidence="16" key="1">
    <citation type="submission" date="2023-07" db="EMBL/GenBank/DDBJ databases">
        <title>Chromosome-level genome assembly of Artemia franciscana.</title>
        <authorList>
            <person name="Jo E."/>
        </authorList>
    </citation>
    <scope>NUCLEOTIDE SEQUENCE</scope>
    <source>
        <tissue evidence="16">Whole body</tissue>
    </source>
</reference>
<dbReference type="Gene3D" id="3.40.50.1220">
    <property type="entry name" value="TPP-binding domain"/>
    <property type="match status" value="1"/>
</dbReference>
<dbReference type="SUPFAM" id="SSF52467">
    <property type="entry name" value="DHS-like NAD/FAD-binding domain"/>
    <property type="match status" value="1"/>
</dbReference>
<dbReference type="InterPro" id="IPR029035">
    <property type="entry name" value="DHS-like_NAD/FAD-binding_dom"/>
</dbReference>
<comment type="similarity">
    <text evidence="2 11">Belongs to the TPP enzyme family.</text>
</comment>
<protein>
    <recommendedName>
        <fullName evidence="9">2-hydroxyacyl-CoA lyase</fullName>
        <ecNumber evidence="9">4.1.2.63</ecNumber>
    </recommendedName>
</protein>
<comment type="cofactor">
    <cofactor evidence="1">
        <name>thiamine diphosphate</name>
        <dbReference type="ChEBI" id="CHEBI:58937"/>
    </cofactor>
</comment>
<dbReference type="EMBL" id="JAVRJZ010000016">
    <property type="protein sequence ID" value="KAK2711822.1"/>
    <property type="molecule type" value="Genomic_DNA"/>
</dbReference>
<keyword evidence="17" id="KW-1185">Reference proteome</keyword>
<keyword evidence="5 11" id="KW-0786">Thiamine pyrophosphate</keyword>
<dbReference type="Gene3D" id="3.40.50.970">
    <property type="match status" value="2"/>
</dbReference>
<dbReference type="GO" id="GO:0030976">
    <property type="term" value="F:thiamine pyrophosphate binding"/>
    <property type="evidence" value="ECO:0007669"/>
    <property type="project" value="InterPro"/>
</dbReference>
<keyword evidence="12" id="KW-1133">Transmembrane helix</keyword>
<keyword evidence="6" id="KW-0456">Lyase</keyword>
<dbReference type="InterPro" id="IPR045025">
    <property type="entry name" value="HACL1-like"/>
</dbReference>
<dbReference type="CDD" id="cd07035">
    <property type="entry name" value="TPP_PYR_POX_like"/>
    <property type="match status" value="1"/>
</dbReference>
<comment type="catalytic activity">
    <reaction evidence="8">
        <text>an (R)-2-hydroxy-long-chain-fatty acyl-CoA = a long-chain fatty aldehyde + formyl-CoA</text>
        <dbReference type="Rhea" id="RHEA:67444"/>
        <dbReference type="ChEBI" id="CHEBI:17176"/>
        <dbReference type="ChEBI" id="CHEBI:57376"/>
        <dbReference type="ChEBI" id="CHEBI:170012"/>
        <dbReference type="EC" id="4.1.2.63"/>
    </reaction>
    <physiologicalReaction direction="left-to-right" evidence="8">
        <dbReference type="Rhea" id="RHEA:67445"/>
    </physiologicalReaction>
</comment>
<organism evidence="16 17">
    <name type="scientific">Artemia franciscana</name>
    <name type="common">Brine shrimp</name>
    <name type="synonym">Artemia sanfranciscana</name>
    <dbReference type="NCBI Taxonomy" id="6661"/>
    <lineage>
        <taxon>Eukaryota</taxon>
        <taxon>Metazoa</taxon>
        <taxon>Ecdysozoa</taxon>
        <taxon>Arthropoda</taxon>
        <taxon>Crustacea</taxon>
        <taxon>Branchiopoda</taxon>
        <taxon>Anostraca</taxon>
        <taxon>Artemiidae</taxon>
        <taxon>Artemia</taxon>
    </lineage>
</organism>
<dbReference type="GO" id="GO:0001561">
    <property type="term" value="P:fatty acid alpha-oxidation"/>
    <property type="evidence" value="ECO:0007669"/>
    <property type="project" value="TreeGrafter"/>
</dbReference>
<evidence type="ECO:0000256" key="11">
    <source>
        <dbReference type="RuleBase" id="RU362132"/>
    </source>
</evidence>
<dbReference type="Pfam" id="PF02775">
    <property type="entry name" value="TPP_enzyme_C"/>
    <property type="match status" value="1"/>
</dbReference>
<evidence type="ECO:0000256" key="10">
    <source>
        <dbReference type="ARBA" id="ARBA00048738"/>
    </source>
</evidence>
<evidence type="ECO:0000256" key="6">
    <source>
        <dbReference type="ARBA" id="ARBA00023239"/>
    </source>
</evidence>
<feature type="transmembrane region" description="Helical" evidence="12">
    <location>
        <begin position="407"/>
        <end position="427"/>
    </location>
</feature>
<evidence type="ECO:0000259" key="15">
    <source>
        <dbReference type="Pfam" id="PF02776"/>
    </source>
</evidence>
<evidence type="ECO:0000256" key="1">
    <source>
        <dbReference type="ARBA" id="ARBA00001964"/>
    </source>
</evidence>
<evidence type="ECO:0000259" key="14">
    <source>
        <dbReference type="Pfam" id="PF02775"/>
    </source>
</evidence>
<keyword evidence="4" id="KW-0460">Magnesium</keyword>
<feature type="domain" description="Thiamine pyrophosphate enzyme TPP-binding" evidence="14">
    <location>
        <begin position="385"/>
        <end position="544"/>
    </location>
</feature>
<evidence type="ECO:0000256" key="5">
    <source>
        <dbReference type="ARBA" id="ARBA00023052"/>
    </source>
</evidence>
<evidence type="ECO:0000256" key="7">
    <source>
        <dbReference type="ARBA" id="ARBA00044451"/>
    </source>
</evidence>
<gene>
    <name evidence="16" type="ORF">QYM36_012823</name>
</gene>
<dbReference type="FunFam" id="3.40.50.1220:FF:000006">
    <property type="entry name" value="2-hydroxyacyl-CoA lyase 1"/>
    <property type="match status" value="1"/>
</dbReference>
<keyword evidence="3" id="KW-0479">Metal-binding</keyword>
<dbReference type="PANTHER" id="PTHR43710:SF2">
    <property type="entry name" value="2-HYDROXYACYL-COA LYASE 1"/>
    <property type="match status" value="1"/>
</dbReference>
<dbReference type="InterPro" id="IPR029061">
    <property type="entry name" value="THDP-binding"/>
</dbReference>
<name>A0AA88HR39_ARTSF</name>
<proteinExistence type="inferred from homology"/>
<evidence type="ECO:0000313" key="17">
    <source>
        <dbReference type="Proteomes" id="UP001187531"/>
    </source>
</evidence>
<dbReference type="FunFam" id="3.40.50.970:FF:000027">
    <property type="entry name" value="2-hydroxyacyl-CoA lyase 1"/>
    <property type="match status" value="1"/>
</dbReference>
<evidence type="ECO:0000256" key="4">
    <source>
        <dbReference type="ARBA" id="ARBA00022842"/>
    </source>
</evidence>
<evidence type="ECO:0000256" key="8">
    <source>
        <dbReference type="ARBA" id="ARBA00044454"/>
    </source>
</evidence>
<dbReference type="SUPFAM" id="SSF52518">
    <property type="entry name" value="Thiamin diphosphate-binding fold (THDP-binding)"/>
    <property type="match status" value="2"/>
</dbReference>
<dbReference type="GO" id="GO:0000287">
    <property type="term" value="F:magnesium ion binding"/>
    <property type="evidence" value="ECO:0007669"/>
    <property type="project" value="InterPro"/>
</dbReference>
<dbReference type="InterPro" id="IPR012001">
    <property type="entry name" value="Thiamin_PyroP_enz_TPP-bd_dom"/>
</dbReference>
<dbReference type="CDD" id="cd02004">
    <property type="entry name" value="TPP_BZL_OCoD_HPCL"/>
    <property type="match status" value="1"/>
</dbReference>
<evidence type="ECO:0000259" key="13">
    <source>
        <dbReference type="Pfam" id="PF00205"/>
    </source>
</evidence>
<keyword evidence="12" id="KW-0812">Transmembrane</keyword>
<dbReference type="Pfam" id="PF02776">
    <property type="entry name" value="TPP_enzyme_N"/>
    <property type="match status" value="1"/>
</dbReference>
<dbReference type="EMBL" id="JAVRJZ010000016">
    <property type="protein sequence ID" value="KAK2711819.1"/>
    <property type="molecule type" value="Genomic_DNA"/>
</dbReference>
<evidence type="ECO:0000256" key="9">
    <source>
        <dbReference type="ARBA" id="ARBA00044518"/>
    </source>
</evidence>
<comment type="catalytic activity">
    <reaction evidence="7">
        <text>a 2-hydroxy-3-methyl fatty acyl-CoA = a 2-methyl-branched fatty aldehyde + formyl-CoA</text>
        <dbReference type="Rhea" id="RHEA:25375"/>
        <dbReference type="ChEBI" id="CHEBI:49188"/>
        <dbReference type="ChEBI" id="CHEBI:57376"/>
        <dbReference type="ChEBI" id="CHEBI:58783"/>
        <dbReference type="EC" id="4.1.2.63"/>
    </reaction>
    <physiologicalReaction direction="left-to-right" evidence="7">
        <dbReference type="Rhea" id="RHEA:25376"/>
    </physiologicalReaction>
</comment>
<dbReference type="GO" id="GO:0106359">
    <property type="term" value="F:2-hydroxyacyl-CoA lyase activity"/>
    <property type="evidence" value="ECO:0007669"/>
    <property type="project" value="UniProtKB-EC"/>
</dbReference>
<evidence type="ECO:0000256" key="2">
    <source>
        <dbReference type="ARBA" id="ARBA00007812"/>
    </source>
</evidence>
<dbReference type="AlphaFoldDB" id="A0AA88HR39"/>
<evidence type="ECO:0000313" key="16">
    <source>
        <dbReference type="EMBL" id="KAK2711819.1"/>
    </source>
</evidence>
<dbReference type="InterPro" id="IPR012000">
    <property type="entry name" value="Thiamin_PyroP_enz_cen_dom"/>
</dbReference>
<evidence type="ECO:0000256" key="3">
    <source>
        <dbReference type="ARBA" id="ARBA00022723"/>
    </source>
</evidence>
<feature type="domain" description="Thiamine pyrophosphate enzyme central" evidence="13">
    <location>
        <begin position="190"/>
        <end position="319"/>
    </location>
</feature>
<dbReference type="Pfam" id="PF00205">
    <property type="entry name" value="TPP_enzyme_M"/>
    <property type="match status" value="1"/>
</dbReference>
<dbReference type="GO" id="GO:0005777">
    <property type="term" value="C:peroxisome"/>
    <property type="evidence" value="ECO:0007669"/>
    <property type="project" value="TreeGrafter"/>
</dbReference>
<dbReference type="Proteomes" id="UP001187531">
    <property type="component" value="Unassembled WGS sequence"/>
</dbReference>
<comment type="caution">
    <text evidence="16">The sequence shown here is derived from an EMBL/GenBank/DDBJ whole genome shotgun (WGS) entry which is preliminary data.</text>
</comment>
<dbReference type="InterPro" id="IPR011766">
    <property type="entry name" value="TPP_enzyme_TPP-bd"/>
</dbReference>
<keyword evidence="12" id="KW-0472">Membrane</keyword>
<dbReference type="EC" id="4.1.2.63" evidence="9"/>
<accession>A0AA88HR39</accession>
<comment type="catalytic activity">
    <reaction evidence="10">
        <text>2-hydroxyoctadecanoyl-CoA = heptadecanal + formyl-CoA</text>
        <dbReference type="Rhea" id="RHEA:55196"/>
        <dbReference type="ChEBI" id="CHEBI:57376"/>
        <dbReference type="ChEBI" id="CHEBI:74116"/>
        <dbReference type="ChEBI" id="CHEBI:138631"/>
    </reaction>
    <physiologicalReaction direction="left-to-right" evidence="10">
        <dbReference type="Rhea" id="RHEA:55197"/>
    </physiologicalReaction>
</comment>
<feature type="domain" description="Thiamine pyrophosphate enzyme N-terminal TPP-binding" evidence="15">
    <location>
        <begin position="1"/>
        <end position="116"/>
    </location>
</feature>
<dbReference type="PANTHER" id="PTHR43710">
    <property type="entry name" value="2-HYDROXYACYL-COA LYASE"/>
    <property type="match status" value="1"/>
</dbReference>
<evidence type="ECO:0000256" key="12">
    <source>
        <dbReference type="SAM" id="Phobius"/>
    </source>
</evidence>
<sequence length="565" mass="61857">MDGNKIIARSLAQQGVQYAFGIVGIPVIDLAMAFQLEGIKYIGFRNEQAACYAAQAIGYITRKPAVCLTVSGPGLLHVIGGMSNAQSNCWPVIVIGGSSDQAQERLGAFQECFQVESSRLHCKMSARPPNLSSIPRFVADAVKLSTYGRPGAVYLDFPGDLLNATVSEEDTDWIPSIPEPPSTMASPCQVAKAVKLILAAEKPLFIIGKGAAYAKAEDPIRNIVNQTNIPFLPTPMGKGVVSDLHRCCVGPARSLALQKADVVVLFGARLNWMLHFGRLPRFNPDVKVIQIDISPEEFHSSLPTAVALHGDLRTVSKQLEEELVKTGHVFKDSSLWWMSLKEKVCQNREVNQRSAEDTEEPLNYYAVFHCIQETLPKNCMIISEGANTMDIGRTVFMNELPRHRLDAGTFGTMGVGFGYAIAAALWCRDNSPRKRVVCIEGDSAFGFSAMEVETMSRYKLPVIIIVVNNNGIYAGLDHGLFHDLADGSDPAITLPPTSLTPGCRYEKMAEMYGGKGYVCKSIKELHSAVENALKETSKPTIINVFISPVAQRKAQDFDWLTRAKM</sequence>